<organism evidence="1 2">
    <name type="scientific">Tepiditoga spiralis</name>
    <dbReference type="NCBI Taxonomy" id="2108365"/>
    <lineage>
        <taxon>Bacteria</taxon>
        <taxon>Thermotogati</taxon>
        <taxon>Thermotogota</taxon>
        <taxon>Thermotogae</taxon>
        <taxon>Petrotogales</taxon>
        <taxon>Petrotogaceae</taxon>
        <taxon>Tepiditoga</taxon>
    </lineage>
</organism>
<dbReference type="EMBL" id="AP018712">
    <property type="protein sequence ID" value="BBE30297.1"/>
    <property type="molecule type" value="Genomic_DNA"/>
</dbReference>
<dbReference type="Proteomes" id="UP000516361">
    <property type="component" value="Chromosome"/>
</dbReference>
<dbReference type="RefSeq" id="WP_190615410.1">
    <property type="nucleotide sequence ID" value="NZ_AP018712.1"/>
</dbReference>
<evidence type="ECO:0000313" key="2">
    <source>
        <dbReference type="Proteomes" id="UP000516361"/>
    </source>
</evidence>
<dbReference type="KEGG" id="ocy:OSSY52_04380"/>
<dbReference type="AlphaFoldDB" id="A0A7G1G625"/>
<keyword evidence="2" id="KW-1185">Reference proteome</keyword>
<sequence>MKKVTIVVPTYWTLPSNKKDSNTIFDHPTPLDFDGTLERTLESLKKIEYYNFDILVITASTHKELSYEVEKKYKK</sequence>
<proteinExistence type="predicted"/>
<gene>
    <name evidence="1" type="ORF">OSSY52_04380</name>
</gene>
<protein>
    <submittedName>
        <fullName evidence="1">Uncharacterized protein</fullName>
    </submittedName>
</protein>
<reference evidence="1 2" key="1">
    <citation type="submission" date="2018-06" db="EMBL/GenBank/DDBJ databases">
        <title>Genome sequencing of Oceanotoga sp. sy52.</title>
        <authorList>
            <person name="Mori K."/>
        </authorList>
    </citation>
    <scope>NUCLEOTIDE SEQUENCE [LARGE SCALE GENOMIC DNA]</scope>
    <source>
        <strain evidence="2">sy52</strain>
    </source>
</reference>
<accession>A0A7G1G625</accession>
<name>A0A7G1G625_9BACT</name>
<dbReference type="CDD" id="cd00761">
    <property type="entry name" value="Glyco_tranf_GTA_type"/>
    <property type="match status" value="1"/>
</dbReference>
<dbReference type="InParanoid" id="A0A7G1G625"/>
<evidence type="ECO:0000313" key="1">
    <source>
        <dbReference type="EMBL" id="BBE30297.1"/>
    </source>
</evidence>